<dbReference type="EMBL" id="CDMC01000005">
    <property type="protein sequence ID" value="CEL06067.1"/>
    <property type="molecule type" value="Genomic_DNA"/>
</dbReference>
<dbReference type="Pfam" id="PF00743">
    <property type="entry name" value="FMO-like"/>
    <property type="match status" value="1"/>
</dbReference>
<accession>A0A0U5G398</accession>
<dbReference type="InterPro" id="IPR050775">
    <property type="entry name" value="FAD-binding_Monooxygenases"/>
</dbReference>
<evidence type="ECO:0000256" key="3">
    <source>
        <dbReference type="ARBA" id="ARBA00022857"/>
    </source>
</evidence>
<dbReference type="OrthoDB" id="66881at2759"/>
<organism evidence="5 6">
    <name type="scientific">Aspergillus calidoustus</name>
    <dbReference type="NCBI Taxonomy" id="454130"/>
    <lineage>
        <taxon>Eukaryota</taxon>
        <taxon>Fungi</taxon>
        <taxon>Dikarya</taxon>
        <taxon>Ascomycota</taxon>
        <taxon>Pezizomycotina</taxon>
        <taxon>Eurotiomycetes</taxon>
        <taxon>Eurotiomycetidae</taxon>
        <taxon>Eurotiales</taxon>
        <taxon>Aspergillaceae</taxon>
        <taxon>Aspergillus</taxon>
        <taxon>Aspergillus subgen. Nidulantes</taxon>
    </lineage>
</organism>
<evidence type="ECO:0000256" key="2">
    <source>
        <dbReference type="ARBA" id="ARBA00022827"/>
    </source>
</evidence>
<reference evidence="6" key="1">
    <citation type="journal article" date="2016" name="Genome Announc.">
        <title>Draft genome sequences of fungus Aspergillus calidoustus.</title>
        <authorList>
            <person name="Horn F."/>
            <person name="Linde J."/>
            <person name="Mattern D.J."/>
            <person name="Walther G."/>
            <person name="Guthke R."/>
            <person name="Scherlach K."/>
            <person name="Martin K."/>
            <person name="Brakhage A.A."/>
            <person name="Petzke L."/>
            <person name="Valiante V."/>
        </authorList>
    </citation>
    <scope>NUCLEOTIDE SEQUENCE [LARGE SCALE GENOMIC DNA]</scope>
    <source>
        <strain evidence="6">SF006504</strain>
    </source>
</reference>
<dbReference type="Gene3D" id="3.50.50.60">
    <property type="entry name" value="FAD/NAD(P)-binding domain"/>
    <property type="match status" value="2"/>
</dbReference>
<dbReference type="PANTHER" id="PTHR43098:SF5">
    <property type="entry name" value="DUAL-FUNCTIONAL MONOOXYGENASE_METHYLTRANSFERASE PSOF"/>
    <property type="match status" value="1"/>
</dbReference>
<gene>
    <name evidence="5" type="ORF">ASPCAL07177</name>
</gene>
<dbReference type="PANTHER" id="PTHR43098">
    <property type="entry name" value="L-ORNITHINE N(5)-MONOOXYGENASE-RELATED"/>
    <property type="match status" value="1"/>
</dbReference>
<dbReference type="GO" id="GO:0050660">
    <property type="term" value="F:flavin adenine dinucleotide binding"/>
    <property type="evidence" value="ECO:0007669"/>
    <property type="project" value="InterPro"/>
</dbReference>
<evidence type="ECO:0000256" key="4">
    <source>
        <dbReference type="ARBA" id="ARBA00023002"/>
    </source>
</evidence>
<dbReference type="GO" id="GO:0050661">
    <property type="term" value="F:NADP binding"/>
    <property type="evidence" value="ECO:0007669"/>
    <property type="project" value="InterPro"/>
</dbReference>
<keyword evidence="6" id="KW-1185">Reference proteome</keyword>
<evidence type="ECO:0000256" key="1">
    <source>
        <dbReference type="ARBA" id="ARBA00022630"/>
    </source>
</evidence>
<dbReference type="SUPFAM" id="SSF51905">
    <property type="entry name" value="FAD/NAD(P)-binding domain"/>
    <property type="match status" value="2"/>
</dbReference>
<keyword evidence="3" id="KW-0521">NADP</keyword>
<keyword evidence="1" id="KW-0285">Flavoprotein</keyword>
<dbReference type="InterPro" id="IPR020946">
    <property type="entry name" value="Flavin_mOase-like"/>
</dbReference>
<keyword evidence="2" id="KW-0274">FAD</keyword>
<evidence type="ECO:0000313" key="6">
    <source>
        <dbReference type="Proteomes" id="UP000054771"/>
    </source>
</evidence>
<evidence type="ECO:0000313" key="5">
    <source>
        <dbReference type="EMBL" id="CEL06067.1"/>
    </source>
</evidence>
<protein>
    <recommendedName>
        <fullName evidence="7">FAD/NAD(P)-binding domain-containing protein</fullName>
    </recommendedName>
</protein>
<sequence>MTDIKQVDALVVGGGFGGVRLAQLLKSKLNLTNIVAIEKGKDVGGTWHWNTYPGAQSDTESWVYRFSDDRDPPKWNTRYLKQADIQAQIKETAQKAGIYDSFIFENEVVSARYDEASNRWEIATDKGLRFSATYFVTALGILSRPNIPKHPGIDTFKGAAFHSARWPKGLDVTGKRVAVVGTGPSGSQITATIHPIVKQLTVFQQRAQYITPVNNRAISEEEKAEIHQKHKDIWDLAFNSLFAMGFSESKKSALEATEEERKEVYERVWNKGGGFRFFFETFGDLGTSLEANETAAAFVRSKIAEIVKDPETAKLLQPKGAYGGRPLCAERYYEAFNSPNVSLVDIATNPIAKVTPNGLQLQDGQELEFDVIVWATGFDAVDGAYYNIDITGRNGAKLTEAWKDGPNALYGLSVANFPNFFTVSGPGGPFANIPTSIEVQGNFVVELIEEVIKRGTKSIEAEPKAQVQWDETVQGISKVTVFDQVKSWIQSNNIEGKKKYSAFYLAGLQSYRSKLEEEAGAKYSSFVFA</sequence>
<name>A0A0U5G398_ASPCI</name>
<dbReference type="InterPro" id="IPR036188">
    <property type="entry name" value="FAD/NAD-bd_sf"/>
</dbReference>
<evidence type="ECO:0008006" key="7">
    <source>
        <dbReference type="Google" id="ProtNLM"/>
    </source>
</evidence>
<keyword evidence="4" id="KW-0560">Oxidoreductase</keyword>
<dbReference type="OMA" id="TWSHLYR"/>
<dbReference type="Proteomes" id="UP000054771">
    <property type="component" value="Unassembled WGS sequence"/>
</dbReference>
<dbReference type="AlphaFoldDB" id="A0A0U5G398"/>
<dbReference type="GO" id="GO:0004499">
    <property type="term" value="F:N,N-dimethylaniline monooxygenase activity"/>
    <property type="evidence" value="ECO:0007669"/>
    <property type="project" value="InterPro"/>
</dbReference>
<proteinExistence type="predicted"/>